<evidence type="ECO:0000256" key="5">
    <source>
        <dbReference type="ARBA" id="ARBA00023274"/>
    </source>
</evidence>
<dbReference type="GO" id="GO:0005739">
    <property type="term" value="C:mitochondrion"/>
    <property type="evidence" value="ECO:0007669"/>
    <property type="project" value="UniProtKB-SubCell"/>
</dbReference>
<proteinExistence type="inferred from homology"/>
<sequence>MTYCPIIVDSLLQLCKSQTFKHPSLARRICAKNYTLSTTWNRESLLLQVRGSSGSRLNAKDLLPPIASREEVEATKNYVLETFYPISPTVDLQECNVYDVKDDTGYREGYPYPYPHTLYFLETANSRPYRFQPDQLRAKMILFAFGNALAQARLLYGNDTKVLEQPVVVQSVGTDGRVFQFLVLQLNTTDLASNEGIKNLVWVDSDQLLYQHFWCLPVIKKKVVVEPVGPTGFQPETFKKFLALYLHGAV</sequence>
<keyword evidence="4" id="KW-0496">Mitochondrion</keyword>
<evidence type="ECO:0000256" key="3">
    <source>
        <dbReference type="ARBA" id="ARBA00022980"/>
    </source>
</evidence>
<dbReference type="Pfam" id="PF07147">
    <property type="entry name" value="PDCD9"/>
    <property type="match status" value="1"/>
</dbReference>
<dbReference type="PANTHER" id="PTHR15889:SF2">
    <property type="entry name" value="LARGE RIBOSOMAL SUBUNIT PROTEIN ML37"/>
    <property type="match status" value="1"/>
</dbReference>
<organism evidence="9 10">
    <name type="scientific">Rousettus aegyptiacus</name>
    <name type="common">Egyptian fruit bat</name>
    <name type="synonym">Pteropus aegyptiacus</name>
    <dbReference type="NCBI Taxonomy" id="9407"/>
    <lineage>
        <taxon>Eukaryota</taxon>
        <taxon>Metazoa</taxon>
        <taxon>Chordata</taxon>
        <taxon>Craniata</taxon>
        <taxon>Vertebrata</taxon>
        <taxon>Euteleostomi</taxon>
        <taxon>Mammalia</taxon>
        <taxon>Eutheria</taxon>
        <taxon>Laurasiatheria</taxon>
        <taxon>Chiroptera</taxon>
        <taxon>Yinpterochiroptera</taxon>
        <taxon>Pteropodoidea</taxon>
        <taxon>Pteropodidae</taxon>
        <taxon>Rousettinae</taxon>
        <taxon>Rousettus</taxon>
    </lineage>
</organism>
<keyword evidence="10" id="KW-1185">Reference proteome</keyword>
<dbReference type="GO" id="GO:0003735">
    <property type="term" value="F:structural constituent of ribosome"/>
    <property type="evidence" value="ECO:0007669"/>
    <property type="project" value="InterPro"/>
</dbReference>
<dbReference type="GO" id="GO:0005840">
    <property type="term" value="C:ribosome"/>
    <property type="evidence" value="ECO:0007669"/>
    <property type="project" value="UniProtKB-KW"/>
</dbReference>
<dbReference type="GO" id="GO:1990904">
    <property type="term" value="C:ribonucleoprotein complex"/>
    <property type="evidence" value="ECO:0007669"/>
    <property type="project" value="UniProtKB-KW"/>
</dbReference>
<dbReference type="EMBL" id="JACASE010000001">
    <property type="protein sequence ID" value="KAF6506642.1"/>
    <property type="molecule type" value="Genomic_DNA"/>
</dbReference>
<evidence type="ECO:0000256" key="1">
    <source>
        <dbReference type="ARBA" id="ARBA00004173"/>
    </source>
</evidence>
<evidence type="ECO:0000256" key="4">
    <source>
        <dbReference type="ARBA" id="ARBA00023128"/>
    </source>
</evidence>
<evidence type="ECO:0000313" key="9">
    <source>
        <dbReference type="EMBL" id="KAF6506642.1"/>
    </source>
</evidence>
<evidence type="ECO:0000313" key="10">
    <source>
        <dbReference type="Proteomes" id="UP000593571"/>
    </source>
</evidence>
<comment type="caution">
    <text evidence="9">The sequence shown here is derived from an EMBL/GenBank/DDBJ whole genome shotgun (WGS) entry which is preliminary data.</text>
</comment>
<comment type="similarity">
    <text evidence="6">Belongs to the mitochondrion-specific ribosomal protein mL37 family.</text>
</comment>
<accession>A0A7J8KCU9</accession>
<dbReference type="GO" id="GO:0006412">
    <property type="term" value="P:translation"/>
    <property type="evidence" value="ECO:0007669"/>
    <property type="project" value="InterPro"/>
</dbReference>
<keyword evidence="2" id="KW-0809">Transit peptide</keyword>
<dbReference type="Proteomes" id="UP000593571">
    <property type="component" value="Unassembled WGS sequence"/>
</dbReference>
<evidence type="ECO:0000256" key="8">
    <source>
        <dbReference type="ARBA" id="ARBA00041617"/>
    </source>
</evidence>
<reference evidence="9 10" key="1">
    <citation type="journal article" date="2020" name="Nature">
        <title>Six reference-quality genomes reveal evolution of bat adaptations.</title>
        <authorList>
            <person name="Jebb D."/>
            <person name="Huang Z."/>
            <person name="Pippel M."/>
            <person name="Hughes G.M."/>
            <person name="Lavrichenko K."/>
            <person name="Devanna P."/>
            <person name="Winkler S."/>
            <person name="Jermiin L.S."/>
            <person name="Skirmuntt E.C."/>
            <person name="Katzourakis A."/>
            <person name="Burkitt-Gray L."/>
            <person name="Ray D.A."/>
            <person name="Sullivan K.A.M."/>
            <person name="Roscito J.G."/>
            <person name="Kirilenko B.M."/>
            <person name="Davalos L.M."/>
            <person name="Corthals A.P."/>
            <person name="Power M.L."/>
            <person name="Jones G."/>
            <person name="Ransome R.D."/>
            <person name="Dechmann D.K.N."/>
            <person name="Locatelli A.G."/>
            <person name="Puechmaille S.J."/>
            <person name="Fedrigo O."/>
            <person name="Jarvis E.D."/>
            <person name="Hiller M."/>
            <person name="Vernes S.C."/>
            <person name="Myers E.W."/>
            <person name="Teeling E.C."/>
        </authorList>
    </citation>
    <scope>NUCLEOTIDE SEQUENCE [LARGE SCALE GENOMIC DNA]</scope>
    <source>
        <strain evidence="9">MRouAeg1</strain>
        <tissue evidence="9">Muscle</tissue>
    </source>
</reference>
<protein>
    <recommendedName>
        <fullName evidence="7">Large ribosomal subunit protein mL37</fullName>
    </recommendedName>
    <alternativeName>
        <fullName evidence="8">39S ribosomal protein L37, mitochondrial</fullName>
    </alternativeName>
</protein>
<keyword evidence="3 9" id="KW-0689">Ribosomal protein</keyword>
<dbReference type="AlphaFoldDB" id="A0A7J8KCU9"/>
<keyword evidence="5" id="KW-0687">Ribonucleoprotein</keyword>
<evidence type="ECO:0000256" key="6">
    <source>
        <dbReference type="ARBA" id="ARBA00037985"/>
    </source>
</evidence>
<name>A0A7J8KCU9_ROUAE</name>
<comment type="subcellular location">
    <subcellularLocation>
        <location evidence="1">Mitochondrion</location>
    </subcellularLocation>
</comment>
<gene>
    <name evidence="9" type="ORF">HJG63_013546</name>
</gene>
<dbReference type="InterPro" id="IPR052482">
    <property type="entry name" value="mtLSU_mL37"/>
</dbReference>
<dbReference type="InterPro" id="IPR010793">
    <property type="entry name" value="Ribosomal_mL37/mL65"/>
</dbReference>
<evidence type="ECO:0000256" key="7">
    <source>
        <dbReference type="ARBA" id="ARBA00039442"/>
    </source>
</evidence>
<evidence type="ECO:0000256" key="2">
    <source>
        <dbReference type="ARBA" id="ARBA00022946"/>
    </source>
</evidence>
<dbReference type="PANTHER" id="PTHR15889">
    <property type="entry name" value="MITOCHONDRIAL RIBOSOMAL PROTEIN L37"/>
    <property type="match status" value="1"/>
</dbReference>